<protein>
    <submittedName>
        <fullName evidence="1">Uncharacterized protein</fullName>
    </submittedName>
</protein>
<keyword evidence="2" id="KW-1185">Reference proteome</keyword>
<organism evidence="1 2">
    <name type="scientific">Leptospira santarosai str. MOR084</name>
    <dbReference type="NCBI Taxonomy" id="1049984"/>
    <lineage>
        <taxon>Bacteria</taxon>
        <taxon>Pseudomonadati</taxon>
        <taxon>Spirochaetota</taxon>
        <taxon>Spirochaetia</taxon>
        <taxon>Leptospirales</taxon>
        <taxon>Leptospiraceae</taxon>
        <taxon>Leptospira</taxon>
    </lineage>
</organism>
<proteinExistence type="predicted"/>
<dbReference type="EMBL" id="AHON02000026">
    <property type="protein sequence ID" value="EKO34945.1"/>
    <property type="molecule type" value="Genomic_DNA"/>
</dbReference>
<comment type="caution">
    <text evidence="1">The sequence shown here is derived from an EMBL/GenBank/DDBJ whole genome shotgun (WGS) entry which is preliminary data.</text>
</comment>
<evidence type="ECO:0000313" key="1">
    <source>
        <dbReference type="EMBL" id="EKO34945.1"/>
    </source>
</evidence>
<gene>
    <name evidence="1" type="ORF">LEP1GSC179_3536</name>
</gene>
<name>A0A0E2BHX6_9LEPT</name>
<accession>A0A0E2BHX6</accession>
<dbReference type="AlphaFoldDB" id="A0A0E2BHX6"/>
<evidence type="ECO:0000313" key="2">
    <source>
        <dbReference type="Proteomes" id="UP000006329"/>
    </source>
</evidence>
<dbReference type="Proteomes" id="UP000006329">
    <property type="component" value="Unassembled WGS sequence"/>
</dbReference>
<reference evidence="1" key="1">
    <citation type="submission" date="2012-10" db="EMBL/GenBank/DDBJ databases">
        <authorList>
            <person name="Harkins D.M."/>
            <person name="Durkin A.S."/>
            <person name="Brinkac L.M."/>
            <person name="Haft D.H."/>
            <person name="Selengut J.D."/>
            <person name="Sanka R."/>
            <person name="DePew J."/>
            <person name="Purushe J."/>
            <person name="Matthias M.A."/>
            <person name="Vinetz J.M."/>
            <person name="Sutton G.G."/>
            <person name="Nierman W.C."/>
            <person name="Fouts D.E."/>
        </authorList>
    </citation>
    <scope>NUCLEOTIDE SEQUENCE [LARGE SCALE GENOMIC DNA]</scope>
    <source>
        <strain evidence="1">MOR084</strain>
    </source>
</reference>
<sequence length="49" mass="5917">MRKKDDLSGLENVGISDWIQRLHYHKNKKANKRNVMKRNDFLFKIGILF</sequence>